<keyword evidence="1" id="KW-0472">Membrane</keyword>
<feature type="transmembrane region" description="Helical" evidence="1">
    <location>
        <begin position="180"/>
        <end position="200"/>
    </location>
</feature>
<protein>
    <recommendedName>
        <fullName evidence="3">MxaA protein</fullName>
    </recommendedName>
</protein>
<sequence>MKLSRLLLAALSCLCLISAHADQSDGTDPRVTLRTIEPARDVGYTVGDILTRTIIMEVKQPYELLPTSLPVPGNDKKRQNRGSGIEVREVTVEKGSGAGTNIYTLHLSYQVFTNKVVARPASLPPEFVKFGGRGENFSVRIPSWNFRISPLAVFGAVDIEKDMSPFRGPLLLDSTRNHQVLQLLAGVLGLSALGLLYILGSRAWLPRMGRPFSHAMRDLKRFSADQAGIAQAVTRLHQAFNLTSGAGVFDAANFVARNPGFVPVSDDIERFFKLSRAVFFEPSADHGIDGDVMPWLRQFCRRCRDCERGLR</sequence>
<organism evidence="2">
    <name type="scientific">mine drainage metagenome</name>
    <dbReference type="NCBI Taxonomy" id="410659"/>
    <lineage>
        <taxon>unclassified sequences</taxon>
        <taxon>metagenomes</taxon>
        <taxon>ecological metagenomes</taxon>
    </lineage>
</organism>
<evidence type="ECO:0000313" key="2">
    <source>
        <dbReference type="EMBL" id="OIQ81418.1"/>
    </source>
</evidence>
<keyword evidence="1" id="KW-1133">Transmembrane helix</keyword>
<evidence type="ECO:0008006" key="3">
    <source>
        <dbReference type="Google" id="ProtNLM"/>
    </source>
</evidence>
<accession>A0A1J5QDY6</accession>
<dbReference type="AlphaFoldDB" id="A0A1J5QDY6"/>
<name>A0A1J5QDY6_9ZZZZ</name>
<proteinExistence type="predicted"/>
<evidence type="ECO:0000256" key="1">
    <source>
        <dbReference type="SAM" id="Phobius"/>
    </source>
</evidence>
<comment type="caution">
    <text evidence="2">The sequence shown here is derived from an EMBL/GenBank/DDBJ whole genome shotgun (WGS) entry which is preliminary data.</text>
</comment>
<keyword evidence="1" id="KW-0812">Transmembrane</keyword>
<dbReference type="EMBL" id="MLJW01000927">
    <property type="protein sequence ID" value="OIQ81418.1"/>
    <property type="molecule type" value="Genomic_DNA"/>
</dbReference>
<gene>
    <name evidence="2" type="ORF">GALL_368200</name>
</gene>
<reference evidence="2" key="1">
    <citation type="submission" date="2016-10" db="EMBL/GenBank/DDBJ databases">
        <title>Sequence of Gallionella enrichment culture.</title>
        <authorList>
            <person name="Poehlein A."/>
            <person name="Muehling M."/>
            <person name="Daniel R."/>
        </authorList>
    </citation>
    <scope>NUCLEOTIDE SEQUENCE</scope>
</reference>